<feature type="domain" description="Glycosyltransferase family 28 N-terminal" evidence="8">
    <location>
        <begin position="97"/>
        <end position="244"/>
    </location>
</feature>
<feature type="region of interest" description="Disordered" evidence="6">
    <location>
        <begin position="1"/>
        <end position="45"/>
    </location>
</feature>
<feature type="region of interest" description="Disordered" evidence="6">
    <location>
        <begin position="57"/>
        <end position="87"/>
    </location>
</feature>
<evidence type="ECO:0000256" key="3">
    <source>
        <dbReference type="ARBA" id="ARBA00023002"/>
    </source>
</evidence>
<dbReference type="Gene3D" id="3.40.50.2000">
    <property type="entry name" value="Glycogen Phosphorylase B"/>
    <property type="match status" value="2"/>
</dbReference>
<name>A0A8H5U0I7_9HYPO</name>
<dbReference type="SUPFAM" id="SSF53756">
    <property type="entry name" value="UDP-Glycosyltransferase/glycogen phosphorylase"/>
    <property type="match status" value="1"/>
</dbReference>
<dbReference type="InterPro" id="IPR004276">
    <property type="entry name" value="GlycoTrans_28_N"/>
</dbReference>
<keyword evidence="5" id="KW-0285">Flavoprotein</keyword>
<evidence type="ECO:0000313" key="11">
    <source>
        <dbReference type="Proteomes" id="UP000562682"/>
    </source>
</evidence>
<dbReference type="InterPro" id="IPR002937">
    <property type="entry name" value="Amino_oxidase"/>
</dbReference>
<proteinExistence type="inferred from homology"/>
<evidence type="ECO:0000256" key="2">
    <source>
        <dbReference type="ARBA" id="ARBA00022679"/>
    </source>
</evidence>
<evidence type="ECO:0000256" key="1">
    <source>
        <dbReference type="ARBA" id="ARBA00001974"/>
    </source>
</evidence>
<feature type="binding site" evidence="4">
    <location>
        <position position="924"/>
    </location>
    <ligand>
        <name>FAD</name>
        <dbReference type="ChEBI" id="CHEBI:57692"/>
    </ligand>
</feature>
<dbReference type="Pfam" id="PF01593">
    <property type="entry name" value="Amino_oxidase"/>
    <property type="match status" value="1"/>
</dbReference>
<dbReference type="PANTHER" id="PTHR48050">
    <property type="entry name" value="STEROL 3-BETA-GLUCOSYLTRANSFERASE"/>
    <property type="match status" value="1"/>
</dbReference>
<dbReference type="GO" id="GO:0005975">
    <property type="term" value="P:carbohydrate metabolic process"/>
    <property type="evidence" value="ECO:0007669"/>
    <property type="project" value="InterPro"/>
</dbReference>
<feature type="domain" description="Erythromycin biosynthesis protein CIII-like C-terminal" evidence="9">
    <location>
        <begin position="407"/>
        <end position="498"/>
    </location>
</feature>
<dbReference type="Pfam" id="PF03033">
    <property type="entry name" value="Glyco_transf_28"/>
    <property type="match status" value="1"/>
</dbReference>
<dbReference type="InterPro" id="IPR036188">
    <property type="entry name" value="FAD/NAD-bd_sf"/>
</dbReference>
<protein>
    <recommendedName>
        <fullName evidence="5">Amine oxidase</fullName>
        <ecNumber evidence="5">1.4.3.-</ecNumber>
    </recommendedName>
</protein>
<evidence type="ECO:0000256" key="6">
    <source>
        <dbReference type="SAM" id="MobiDB-lite"/>
    </source>
</evidence>
<gene>
    <name evidence="10" type="ORF">FDENT_8903</name>
</gene>
<evidence type="ECO:0000313" key="10">
    <source>
        <dbReference type="EMBL" id="KAF5678524.1"/>
    </source>
</evidence>
<dbReference type="FunFam" id="3.40.50.2000:FF:000100">
    <property type="entry name" value="Glycosyltransferase family 1 protein"/>
    <property type="match status" value="1"/>
</dbReference>
<dbReference type="Gene3D" id="3.50.50.60">
    <property type="entry name" value="FAD/NAD(P)-binding domain"/>
    <property type="match status" value="1"/>
</dbReference>
<keyword evidence="3 5" id="KW-0560">Oxidoreductase</keyword>
<keyword evidence="11" id="KW-1185">Reference proteome</keyword>
<evidence type="ECO:0000259" key="8">
    <source>
        <dbReference type="Pfam" id="PF03033"/>
    </source>
</evidence>
<dbReference type="GO" id="GO:0016491">
    <property type="term" value="F:oxidoreductase activity"/>
    <property type="evidence" value="ECO:0007669"/>
    <property type="project" value="UniProtKB-KW"/>
</dbReference>
<organism evidence="10 11">
    <name type="scientific">Fusarium denticulatum</name>
    <dbReference type="NCBI Taxonomy" id="48507"/>
    <lineage>
        <taxon>Eukaryota</taxon>
        <taxon>Fungi</taxon>
        <taxon>Dikarya</taxon>
        <taxon>Ascomycota</taxon>
        <taxon>Pezizomycotina</taxon>
        <taxon>Sordariomycetes</taxon>
        <taxon>Hypocreomycetidae</taxon>
        <taxon>Hypocreales</taxon>
        <taxon>Nectriaceae</taxon>
        <taxon>Fusarium</taxon>
        <taxon>Fusarium fujikuroi species complex</taxon>
    </lineage>
</organism>
<dbReference type="SUPFAM" id="SSF51905">
    <property type="entry name" value="FAD/NAD(P)-binding domain"/>
    <property type="match status" value="1"/>
</dbReference>
<evidence type="ECO:0000256" key="5">
    <source>
        <dbReference type="RuleBase" id="RU362067"/>
    </source>
</evidence>
<dbReference type="InterPro" id="IPR002213">
    <property type="entry name" value="UDP_glucos_trans"/>
</dbReference>
<feature type="domain" description="Amine oxidase" evidence="7">
    <location>
        <begin position="787"/>
        <end position="948"/>
    </location>
</feature>
<evidence type="ECO:0000256" key="4">
    <source>
        <dbReference type="PIRSR" id="PIRSR601613-1"/>
    </source>
</evidence>
<dbReference type="PANTHER" id="PTHR48050:SF27">
    <property type="entry name" value="GLUCOSYLTRANSFERASE, PUTATIVE (AFU_ORTHOLOGUE AFUA_7G04880)-RELATED"/>
    <property type="match status" value="1"/>
</dbReference>
<accession>A0A8H5U0I7</accession>
<keyword evidence="2 10" id="KW-0808">Transferase</keyword>
<dbReference type="CDD" id="cd03784">
    <property type="entry name" value="GT1_Gtf-like"/>
    <property type="match status" value="1"/>
</dbReference>
<dbReference type="Proteomes" id="UP000562682">
    <property type="component" value="Unassembled WGS sequence"/>
</dbReference>
<comment type="similarity">
    <text evidence="5">Belongs to the flavin monoamine oxidase family.</text>
</comment>
<dbReference type="InterPro" id="IPR010610">
    <property type="entry name" value="EryCIII-like_C"/>
</dbReference>
<comment type="caution">
    <text evidence="10">The sequence shown here is derived from an EMBL/GenBank/DDBJ whole genome shotgun (WGS) entry which is preliminary data.</text>
</comment>
<dbReference type="SUPFAM" id="SSF54373">
    <property type="entry name" value="FAD-linked reductases, C-terminal domain"/>
    <property type="match status" value="1"/>
</dbReference>
<sequence>MSKSRSQSPSKSQEAQDSDNALDVPWDSPPPYELHSSGSILASTSRVNDEGKVDIEFSSLQPDEVNRLLPPDKAQDLEPTSSILAPPSSGPCPALNVVIQVVGSRGDVQPFIALGVALQRYGHRVRLATHDTFTDFVRSSGLEFYPVGGDPEDLMAYMVKNPGLIPSMESLRGGDIGRKRVMIHDMLRGFWSSCVKPDPVSNRPFVADAIIANPPSFAHVHCAQALGIPLHMMFTMPWTATRSFPHPLANIQSKNMDPRASNYLSYGVVDLMTWQGLGDVINAWRVKDLHLDPLAAAVGPDIVGLMKVPYTYCWSPALVPKPNICGFFMRDEPSYTPPQDLADFLANGPPPVYIGFGSIVIDDPTALTNVIKESCRVAGARVIISRGWSKLGGNDPSTDSVFYLGDCPHEWLFKRVAAVVHHGGAGTTACGLVNGRPTTIVPFFGDQPFWGSVVATNGAGPSPIAYKSISVDKLSSAIKFCLSPEAQAAANRIATQMRQESGVNTAVESFHRHLPINNLTCELIPQNSATWQYVARSKKGGKGHIRVSNAALKVLLDTKKVKLIDFEPLRPKEYLVENERWDPVTAGASSVLGTMTDFTSALGGAFIDPFKDVKRVRPDGTRRSAGTATAVASGKALQGMTTAVVKGSLVDVPLAFAEGFRNTPRLYGEKVADYGPVTDWKSGSTVAAKNFGIGFYEGLTDIVTKPMKGAKEEGTLGFFKGVGKGSLNMVAKPGSAMFGLLAYPAQGVYKSVQSMKTNKAKDAVAAGRVESLSEGDAGPSQHDADQARVSMGSIGKVIAIYKTPFWRDQGLSGEVASLEGVSQSTFDSSPPDASFGAIMGFLEANEIRRLDDAPEEKIFAAVTEDLVRYFGPKAREVQSWVHQRWDNEEFSRGGHTGLFPPNVWTQFGPVLTKPVSGIYFAGTEASSYWAGFMEGAVTAGEAAAKQVLESL</sequence>
<keyword evidence="5" id="KW-0274">FAD</keyword>
<dbReference type="InterPro" id="IPR050426">
    <property type="entry name" value="Glycosyltransferase_28"/>
</dbReference>
<comment type="cofactor">
    <cofactor evidence="1 5">
        <name>FAD</name>
        <dbReference type="ChEBI" id="CHEBI:57692"/>
    </cofactor>
</comment>
<dbReference type="EC" id="1.4.3.-" evidence="5"/>
<evidence type="ECO:0000259" key="9">
    <source>
        <dbReference type="Pfam" id="PF06722"/>
    </source>
</evidence>
<dbReference type="PRINTS" id="PR00757">
    <property type="entry name" value="AMINEOXDASEF"/>
</dbReference>
<reference evidence="10 11" key="1">
    <citation type="submission" date="2020-05" db="EMBL/GenBank/DDBJ databases">
        <title>Identification and distribution of gene clusters putatively required for synthesis of sphingolipid metabolism inhibitors in phylogenetically diverse species of the filamentous fungus Fusarium.</title>
        <authorList>
            <person name="Kim H.-S."/>
            <person name="Busman M."/>
            <person name="Brown D.W."/>
            <person name="Divon H."/>
            <person name="Uhlig S."/>
            <person name="Proctor R.H."/>
        </authorList>
    </citation>
    <scope>NUCLEOTIDE SEQUENCE [LARGE SCALE GENOMIC DNA]</scope>
    <source>
        <strain evidence="10 11">NRRL 25311</strain>
    </source>
</reference>
<dbReference type="AlphaFoldDB" id="A0A8H5U0I7"/>
<feature type="binding site" evidence="4">
    <location>
        <position position="841"/>
    </location>
    <ligand>
        <name>substrate</name>
    </ligand>
</feature>
<dbReference type="FunFam" id="3.40.50.2000:FF:000009">
    <property type="entry name" value="Sterol 3-beta-glucosyltransferase UGT80A2"/>
    <property type="match status" value="1"/>
</dbReference>
<dbReference type="GO" id="GO:0016906">
    <property type="term" value="F:sterol 3-beta-glucosyltransferase activity"/>
    <property type="evidence" value="ECO:0007669"/>
    <property type="project" value="UniProtKB-ARBA"/>
</dbReference>
<dbReference type="Pfam" id="PF06722">
    <property type="entry name" value="EryCIII-like_C"/>
    <property type="match status" value="1"/>
</dbReference>
<feature type="compositionally biased region" description="Low complexity" evidence="6">
    <location>
        <begin position="1"/>
        <end position="13"/>
    </location>
</feature>
<dbReference type="EMBL" id="JAAOAK010000267">
    <property type="protein sequence ID" value="KAF5678524.1"/>
    <property type="molecule type" value="Genomic_DNA"/>
</dbReference>
<dbReference type="InterPro" id="IPR001613">
    <property type="entry name" value="Flavin_amine_oxidase"/>
</dbReference>
<feature type="compositionally biased region" description="Polar residues" evidence="6">
    <location>
        <begin position="36"/>
        <end position="45"/>
    </location>
</feature>
<evidence type="ECO:0000259" key="7">
    <source>
        <dbReference type="Pfam" id="PF01593"/>
    </source>
</evidence>